<dbReference type="AlphaFoldDB" id="A0AAV7TIL9"/>
<evidence type="ECO:0000256" key="1">
    <source>
        <dbReference type="SAM" id="MobiDB-lite"/>
    </source>
</evidence>
<evidence type="ECO:0000313" key="3">
    <source>
        <dbReference type="Proteomes" id="UP001066276"/>
    </source>
</evidence>
<evidence type="ECO:0000313" key="2">
    <source>
        <dbReference type="EMBL" id="KAJ1175613.1"/>
    </source>
</evidence>
<proteinExistence type="predicted"/>
<keyword evidence="3" id="KW-1185">Reference proteome</keyword>
<organism evidence="2 3">
    <name type="scientific">Pleurodeles waltl</name>
    <name type="common">Iberian ribbed newt</name>
    <dbReference type="NCBI Taxonomy" id="8319"/>
    <lineage>
        <taxon>Eukaryota</taxon>
        <taxon>Metazoa</taxon>
        <taxon>Chordata</taxon>
        <taxon>Craniata</taxon>
        <taxon>Vertebrata</taxon>
        <taxon>Euteleostomi</taxon>
        <taxon>Amphibia</taxon>
        <taxon>Batrachia</taxon>
        <taxon>Caudata</taxon>
        <taxon>Salamandroidea</taxon>
        <taxon>Salamandridae</taxon>
        <taxon>Pleurodelinae</taxon>
        <taxon>Pleurodeles</taxon>
    </lineage>
</organism>
<protein>
    <submittedName>
        <fullName evidence="2">Uncharacterized protein</fullName>
    </submittedName>
</protein>
<feature type="region of interest" description="Disordered" evidence="1">
    <location>
        <begin position="54"/>
        <end position="76"/>
    </location>
</feature>
<dbReference type="Proteomes" id="UP001066276">
    <property type="component" value="Chromosome 3_2"/>
</dbReference>
<accession>A0AAV7TIL9</accession>
<comment type="caution">
    <text evidence="2">The sequence shown here is derived from an EMBL/GenBank/DDBJ whole genome shotgun (WGS) entry which is preliminary data.</text>
</comment>
<reference evidence="2" key="1">
    <citation type="journal article" date="2022" name="bioRxiv">
        <title>Sequencing and chromosome-scale assembly of the giantPleurodeles waltlgenome.</title>
        <authorList>
            <person name="Brown T."/>
            <person name="Elewa A."/>
            <person name="Iarovenko S."/>
            <person name="Subramanian E."/>
            <person name="Araus A.J."/>
            <person name="Petzold A."/>
            <person name="Susuki M."/>
            <person name="Suzuki K.-i.T."/>
            <person name="Hayashi T."/>
            <person name="Toyoda A."/>
            <person name="Oliveira C."/>
            <person name="Osipova E."/>
            <person name="Leigh N.D."/>
            <person name="Simon A."/>
            <person name="Yun M.H."/>
        </authorList>
    </citation>
    <scope>NUCLEOTIDE SEQUENCE</scope>
    <source>
        <strain evidence="2">20211129_DDA</strain>
        <tissue evidence="2">Liver</tissue>
    </source>
</reference>
<name>A0AAV7TIL9_PLEWA</name>
<sequence>MGTVSSCGVGREAPMCASMTALTSHGSRMVYECSVTPLSGRRLTGCLRSVSPCRQGRRSIHSGDRRAESRSPTATGPEALKAVTTLQYIGNVVLLFSLERPASLATARQPSLVTAHFLGNATRLQMSRALWSQHERLTFLCAFLLKSTSVLPPSLAMLRVYTRLVLF</sequence>
<gene>
    <name evidence="2" type="ORF">NDU88_000900</name>
</gene>
<dbReference type="EMBL" id="JANPWB010000006">
    <property type="protein sequence ID" value="KAJ1175613.1"/>
    <property type="molecule type" value="Genomic_DNA"/>
</dbReference>